<reference evidence="8 9" key="1">
    <citation type="submission" date="2018-06" db="EMBL/GenBank/DDBJ databases">
        <title>Genomic Encyclopedia of Type Strains, Phase IV (KMG-IV): sequencing the most valuable type-strain genomes for metagenomic binning, comparative biology and taxonomic classification.</title>
        <authorList>
            <person name="Goeker M."/>
        </authorList>
    </citation>
    <scope>NUCLEOTIDE SEQUENCE [LARGE SCALE GENOMIC DNA]</scope>
    <source>
        <strain evidence="8 9">DSM 27453</strain>
    </source>
</reference>
<keyword evidence="4" id="KW-0378">Hydrolase</keyword>
<comment type="similarity">
    <text evidence="2">Belongs to the phospholipase D family.</text>
</comment>
<accession>A0ABX9G0D3</accession>
<evidence type="ECO:0000256" key="1">
    <source>
        <dbReference type="ARBA" id="ARBA00000798"/>
    </source>
</evidence>
<dbReference type="Gene3D" id="3.30.870.10">
    <property type="entry name" value="Endonuclease Chain A"/>
    <property type="match status" value="1"/>
</dbReference>
<evidence type="ECO:0000256" key="6">
    <source>
        <dbReference type="ARBA" id="ARBA00023098"/>
    </source>
</evidence>
<dbReference type="PROSITE" id="PS50035">
    <property type="entry name" value="PLD"/>
    <property type="match status" value="1"/>
</dbReference>
<organism evidence="8 9">
    <name type="scientific">Pseudocitrobacter faecalis</name>
    <dbReference type="NCBI Taxonomy" id="1398493"/>
    <lineage>
        <taxon>Bacteria</taxon>
        <taxon>Pseudomonadati</taxon>
        <taxon>Pseudomonadota</taxon>
        <taxon>Gammaproteobacteria</taxon>
        <taxon>Enterobacterales</taxon>
        <taxon>Enterobacteriaceae</taxon>
        <taxon>Pseudocitrobacter</taxon>
    </lineage>
</organism>
<name>A0ABX9G0D3_9ENTR</name>
<dbReference type="EMBL" id="QNRL01000002">
    <property type="protein sequence ID" value="RBP13442.1"/>
    <property type="molecule type" value="Genomic_DNA"/>
</dbReference>
<keyword evidence="6" id="KW-0443">Lipid metabolism</keyword>
<feature type="domain" description="PLD phosphodiesterase" evidence="7">
    <location>
        <begin position="88"/>
        <end position="115"/>
    </location>
</feature>
<dbReference type="CDD" id="cd09174">
    <property type="entry name" value="PLDc_Nuc_like_unchar2"/>
    <property type="match status" value="1"/>
</dbReference>
<evidence type="ECO:0000259" key="7">
    <source>
        <dbReference type="PROSITE" id="PS50035"/>
    </source>
</evidence>
<keyword evidence="5" id="KW-0442">Lipid degradation</keyword>
<gene>
    <name evidence="8" type="ORF">DFQ50_102175</name>
</gene>
<dbReference type="EC" id="3.1.4.4" evidence="3"/>
<sequence>MKHIIQTRSVFKDIEDSLFSELHSAKTSIKICVAWINFELFENILLSKAKEGVEVEILVNNDYINTKFLDKISDNIKPLINLIKNPISNHLMHHKFCIIDDEVLITGSYNWSKRAPYHYENIIIIRNDFNLIMQFKHEFADLKYMGAMPSTEFNAFKVTKNLNRFVVGTYSSSVGIYETVTLQLWEIDINNLTFERHGEMDIPFFNYLLDINTDDHYLIDEKERYIDLYDQERRQMETIQSHFRRLNCSIHAYGTAIIANESEYLEGYEEPIRVIHFNWIDMRLSKVLPSSLPATMELEGLWHEIYAPIGYI</sequence>
<dbReference type="InterPro" id="IPR025202">
    <property type="entry name" value="PLD-like_dom"/>
</dbReference>
<dbReference type="InterPro" id="IPR001736">
    <property type="entry name" value="PLipase_D/transphosphatidylase"/>
</dbReference>
<proteinExistence type="inferred from homology"/>
<evidence type="ECO:0000256" key="4">
    <source>
        <dbReference type="ARBA" id="ARBA00022801"/>
    </source>
</evidence>
<evidence type="ECO:0000313" key="9">
    <source>
        <dbReference type="Proteomes" id="UP000253201"/>
    </source>
</evidence>
<dbReference type="SUPFAM" id="SSF56024">
    <property type="entry name" value="Phospholipase D/nuclease"/>
    <property type="match status" value="1"/>
</dbReference>
<dbReference type="SMART" id="SM00155">
    <property type="entry name" value="PLDc"/>
    <property type="match status" value="1"/>
</dbReference>
<dbReference type="InterPro" id="IPR051406">
    <property type="entry name" value="PLD_domain"/>
</dbReference>
<evidence type="ECO:0000313" key="8">
    <source>
        <dbReference type="EMBL" id="RBP13442.1"/>
    </source>
</evidence>
<evidence type="ECO:0000256" key="3">
    <source>
        <dbReference type="ARBA" id="ARBA00012027"/>
    </source>
</evidence>
<comment type="caution">
    <text evidence="8">The sequence shown here is derived from an EMBL/GenBank/DDBJ whole genome shotgun (WGS) entry which is preliminary data.</text>
</comment>
<dbReference type="Pfam" id="PF13091">
    <property type="entry name" value="PLDc_2"/>
    <property type="match status" value="1"/>
</dbReference>
<keyword evidence="9" id="KW-1185">Reference proteome</keyword>
<dbReference type="Proteomes" id="UP000253201">
    <property type="component" value="Unassembled WGS sequence"/>
</dbReference>
<comment type="catalytic activity">
    <reaction evidence="1">
        <text>a 1,2-diacyl-sn-glycero-3-phosphocholine + H2O = a 1,2-diacyl-sn-glycero-3-phosphate + choline + H(+)</text>
        <dbReference type="Rhea" id="RHEA:14445"/>
        <dbReference type="ChEBI" id="CHEBI:15354"/>
        <dbReference type="ChEBI" id="CHEBI:15377"/>
        <dbReference type="ChEBI" id="CHEBI:15378"/>
        <dbReference type="ChEBI" id="CHEBI:57643"/>
        <dbReference type="ChEBI" id="CHEBI:58608"/>
        <dbReference type="EC" id="3.1.4.4"/>
    </reaction>
</comment>
<evidence type="ECO:0000256" key="5">
    <source>
        <dbReference type="ARBA" id="ARBA00022963"/>
    </source>
</evidence>
<dbReference type="PANTHER" id="PTHR43856:SF1">
    <property type="entry name" value="MITOCHONDRIAL CARDIOLIPIN HYDROLASE"/>
    <property type="match status" value="1"/>
</dbReference>
<dbReference type="RefSeq" id="WP_113857418.1">
    <property type="nucleotide sequence ID" value="NZ_QNRL01000002.1"/>
</dbReference>
<dbReference type="PANTHER" id="PTHR43856">
    <property type="entry name" value="CARDIOLIPIN HYDROLASE"/>
    <property type="match status" value="1"/>
</dbReference>
<evidence type="ECO:0000256" key="2">
    <source>
        <dbReference type="ARBA" id="ARBA00008664"/>
    </source>
</evidence>
<protein>
    <recommendedName>
        <fullName evidence="3">phospholipase D</fullName>
        <ecNumber evidence="3">3.1.4.4</ecNumber>
    </recommendedName>
</protein>